<gene>
    <name evidence="4" type="ORF">CASFOL_011835</name>
    <name evidence="3" type="ORF">CASFOL_015135</name>
</gene>
<protein>
    <submittedName>
        <fullName evidence="3">Uncharacterized protein</fullName>
    </submittedName>
</protein>
<feature type="region of interest" description="Disordered" evidence="1">
    <location>
        <begin position="36"/>
        <end position="73"/>
    </location>
</feature>
<dbReference type="EMBL" id="JAVIJP010000015">
    <property type="protein sequence ID" value="KAL3643903.1"/>
    <property type="molecule type" value="Genomic_DNA"/>
</dbReference>
<keyword evidence="2" id="KW-0732">Signal</keyword>
<accession>A0ABD3DDR5</accession>
<dbReference type="EMBL" id="JAVIJP010000017">
    <property type="protein sequence ID" value="KAL3640167.1"/>
    <property type="molecule type" value="Genomic_DNA"/>
</dbReference>
<comment type="caution">
    <text evidence="3">The sequence shown here is derived from an EMBL/GenBank/DDBJ whole genome shotgun (WGS) entry which is preliminary data.</text>
</comment>
<dbReference type="PANTHER" id="PTHR37908:SF3">
    <property type="entry name" value="TRANSMEMBRANE PROTEIN"/>
    <property type="match status" value="1"/>
</dbReference>
<dbReference type="PANTHER" id="PTHR37908">
    <property type="entry name" value="TRANSMEMBRANE PROTEIN"/>
    <property type="match status" value="1"/>
</dbReference>
<evidence type="ECO:0000256" key="2">
    <source>
        <dbReference type="SAM" id="SignalP"/>
    </source>
</evidence>
<name>A0ABD3DDR5_9LAMI</name>
<dbReference type="AlphaFoldDB" id="A0ABD3DDR5"/>
<proteinExistence type="predicted"/>
<evidence type="ECO:0000313" key="4">
    <source>
        <dbReference type="EMBL" id="KAL3643903.1"/>
    </source>
</evidence>
<dbReference type="Proteomes" id="UP001632038">
    <property type="component" value="Unassembled WGS sequence"/>
</dbReference>
<feature type="signal peptide" evidence="2">
    <location>
        <begin position="1"/>
        <end position="24"/>
    </location>
</feature>
<sequence>MGRSCLCRVLVLTFLMIFLTDGFGRELVEKAVHASDQGSKSRDVIEMDYEDAGPNVNGRSSLIDPPPPPGLGF</sequence>
<organism evidence="3 5">
    <name type="scientific">Castilleja foliolosa</name>
    <dbReference type="NCBI Taxonomy" id="1961234"/>
    <lineage>
        <taxon>Eukaryota</taxon>
        <taxon>Viridiplantae</taxon>
        <taxon>Streptophyta</taxon>
        <taxon>Embryophyta</taxon>
        <taxon>Tracheophyta</taxon>
        <taxon>Spermatophyta</taxon>
        <taxon>Magnoliopsida</taxon>
        <taxon>eudicotyledons</taxon>
        <taxon>Gunneridae</taxon>
        <taxon>Pentapetalae</taxon>
        <taxon>asterids</taxon>
        <taxon>lamiids</taxon>
        <taxon>Lamiales</taxon>
        <taxon>Orobanchaceae</taxon>
        <taxon>Pedicularideae</taxon>
        <taxon>Castillejinae</taxon>
        <taxon>Castilleja</taxon>
    </lineage>
</organism>
<keyword evidence="5" id="KW-1185">Reference proteome</keyword>
<evidence type="ECO:0000313" key="5">
    <source>
        <dbReference type="Proteomes" id="UP001632038"/>
    </source>
</evidence>
<feature type="compositionally biased region" description="Pro residues" evidence="1">
    <location>
        <begin position="64"/>
        <end position="73"/>
    </location>
</feature>
<feature type="chain" id="PRO_5044724688" evidence="2">
    <location>
        <begin position="25"/>
        <end position="73"/>
    </location>
</feature>
<evidence type="ECO:0000256" key="1">
    <source>
        <dbReference type="SAM" id="MobiDB-lite"/>
    </source>
</evidence>
<reference evidence="3 5" key="1">
    <citation type="journal article" date="2024" name="IScience">
        <title>Strigolactones Initiate the Formation of Haustorium-like Structures in Castilleja.</title>
        <authorList>
            <person name="Buerger M."/>
            <person name="Peterson D."/>
            <person name="Chory J."/>
        </authorList>
    </citation>
    <scope>NUCLEOTIDE SEQUENCE</scope>
    <source>
        <strain evidence="3">Tecolote</strain>
        <tissue evidence="3">Flower</tissue>
    </source>
</reference>
<reference evidence="3" key="2">
    <citation type="submission" date="2024-11" db="EMBL/GenBank/DDBJ databases">
        <authorList>
            <person name="Burger M."/>
            <person name="Chory J."/>
        </authorList>
    </citation>
    <scope>NUCLEOTIDE SEQUENCE</scope>
    <source>
        <strain evidence="3">Tecolote</strain>
        <tissue evidence="3">Flower</tissue>
    </source>
</reference>
<evidence type="ECO:0000313" key="3">
    <source>
        <dbReference type="EMBL" id="KAL3640167.1"/>
    </source>
</evidence>
<feature type="compositionally biased region" description="Basic and acidic residues" evidence="1">
    <location>
        <begin position="36"/>
        <end position="45"/>
    </location>
</feature>